<protein>
    <submittedName>
        <fullName evidence="2">Uncharacterized protein</fullName>
    </submittedName>
</protein>
<gene>
    <name evidence="2" type="ORF">K2173_017028</name>
</gene>
<dbReference type="Proteomes" id="UP001159364">
    <property type="component" value="Linkage Group LG01"/>
</dbReference>
<accession>A0AAV8U5I4</accession>
<feature type="region of interest" description="Disordered" evidence="1">
    <location>
        <begin position="1"/>
        <end position="64"/>
    </location>
</feature>
<organism evidence="2 3">
    <name type="scientific">Erythroxylum novogranatense</name>
    <dbReference type="NCBI Taxonomy" id="1862640"/>
    <lineage>
        <taxon>Eukaryota</taxon>
        <taxon>Viridiplantae</taxon>
        <taxon>Streptophyta</taxon>
        <taxon>Embryophyta</taxon>
        <taxon>Tracheophyta</taxon>
        <taxon>Spermatophyta</taxon>
        <taxon>Magnoliopsida</taxon>
        <taxon>eudicotyledons</taxon>
        <taxon>Gunneridae</taxon>
        <taxon>Pentapetalae</taxon>
        <taxon>rosids</taxon>
        <taxon>fabids</taxon>
        <taxon>Malpighiales</taxon>
        <taxon>Erythroxylaceae</taxon>
        <taxon>Erythroxylum</taxon>
    </lineage>
</organism>
<evidence type="ECO:0000313" key="3">
    <source>
        <dbReference type="Proteomes" id="UP001159364"/>
    </source>
</evidence>
<feature type="compositionally biased region" description="Low complexity" evidence="1">
    <location>
        <begin position="29"/>
        <end position="48"/>
    </location>
</feature>
<comment type="caution">
    <text evidence="2">The sequence shown here is derived from an EMBL/GenBank/DDBJ whole genome shotgun (WGS) entry which is preliminary data.</text>
</comment>
<name>A0AAV8U5I4_9ROSI</name>
<evidence type="ECO:0000313" key="2">
    <source>
        <dbReference type="EMBL" id="KAJ8774582.1"/>
    </source>
</evidence>
<sequence length="64" mass="6552">MASLKVEKSVGTSLFGQVKKEPAKVSTDGAPKPGGSKPSASKKAAPKSQEPKKKRKGGKSSAKN</sequence>
<dbReference type="PANTHER" id="PTHR35831:SF1">
    <property type="match status" value="1"/>
</dbReference>
<dbReference type="EMBL" id="JAIWQS010000001">
    <property type="protein sequence ID" value="KAJ8774582.1"/>
    <property type="molecule type" value="Genomic_DNA"/>
</dbReference>
<reference evidence="2 3" key="1">
    <citation type="submission" date="2021-09" db="EMBL/GenBank/DDBJ databases">
        <title>Genomic insights and catalytic innovation underlie evolution of tropane alkaloids biosynthesis.</title>
        <authorList>
            <person name="Wang Y.-J."/>
            <person name="Tian T."/>
            <person name="Huang J.-P."/>
            <person name="Huang S.-X."/>
        </authorList>
    </citation>
    <scope>NUCLEOTIDE SEQUENCE [LARGE SCALE GENOMIC DNA]</scope>
    <source>
        <strain evidence="2">KIB-2018</strain>
        <tissue evidence="2">Leaf</tissue>
    </source>
</reference>
<keyword evidence="3" id="KW-1185">Reference proteome</keyword>
<dbReference type="PANTHER" id="PTHR35831">
    <property type="entry name" value="OS01G0642200 PROTEIN"/>
    <property type="match status" value="1"/>
</dbReference>
<evidence type="ECO:0000256" key="1">
    <source>
        <dbReference type="SAM" id="MobiDB-lite"/>
    </source>
</evidence>
<dbReference type="AlphaFoldDB" id="A0AAV8U5I4"/>
<proteinExistence type="predicted"/>